<gene>
    <name evidence="1" type="ORF">O181_091675</name>
</gene>
<dbReference type="EMBL" id="AVOT02057963">
    <property type="protein sequence ID" value="MBW0551960.1"/>
    <property type="molecule type" value="Genomic_DNA"/>
</dbReference>
<accession>A0A9Q3P8C8</accession>
<dbReference type="AlphaFoldDB" id="A0A9Q3P8C8"/>
<organism evidence="1 2">
    <name type="scientific">Austropuccinia psidii MF-1</name>
    <dbReference type="NCBI Taxonomy" id="1389203"/>
    <lineage>
        <taxon>Eukaryota</taxon>
        <taxon>Fungi</taxon>
        <taxon>Dikarya</taxon>
        <taxon>Basidiomycota</taxon>
        <taxon>Pucciniomycotina</taxon>
        <taxon>Pucciniomycetes</taxon>
        <taxon>Pucciniales</taxon>
        <taxon>Sphaerophragmiaceae</taxon>
        <taxon>Austropuccinia</taxon>
    </lineage>
</organism>
<sequence>MNWLLHPRLILSNPYHAYTPTPPSRCDSNTAPHLCPHHSLCFHTPAANKVPSQHASNAAYHPYTCVVPSQHASNAACHPSAHVVPSQHAFKAALTLAKSSTLLMIPVLLQHPQN</sequence>
<proteinExistence type="predicted"/>
<keyword evidence="2" id="KW-1185">Reference proteome</keyword>
<comment type="caution">
    <text evidence="1">The sequence shown here is derived from an EMBL/GenBank/DDBJ whole genome shotgun (WGS) entry which is preliminary data.</text>
</comment>
<protein>
    <submittedName>
        <fullName evidence="1">Uncharacterized protein</fullName>
    </submittedName>
</protein>
<reference evidence="1" key="1">
    <citation type="submission" date="2021-03" db="EMBL/GenBank/DDBJ databases">
        <title>Draft genome sequence of rust myrtle Austropuccinia psidii MF-1, a brazilian biotype.</title>
        <authorList>
            <person name="Quecine M.C."/>
            <person name="Pachon D.M.R."/>
            <person name="Bonatelli M.L."/>
            <person name="Correr F.H."/>
            <person name="Franceschini L.M."/>
            <person name="Leite T.F."/>
            <person name="Margarido G.R.A."/>
            <person name="Almeida C.A."/>
            <person name="Ferrarezi J.A."/>
            <person name="Labate C.A."/>
        </authorList>
    </citation>
    <scope>NUCLEOTIDE SEQUENCE</scope>
    <source>
        <strain evidence="1">MF-1</strain>
    </source>
</reference>
<evidence type="ECO:0000313" key="1">
    <source>
        <dbReference type="EMBL" id="MBW0551960.1"/>
    </source>
</evidence>
<dbReference type="Proteomes" id="UP000765509">
    <property type="component" value="Unassembled WGS sequence"/>
</dbReference>
<evidence type="ECO:0000313" key="2">
    <source>
        <dbReference type="Proteomes" id="UP000765509"/>
    </source>
</evidence>
<name>A0A9Q3P8C8_9BASI</name>